<name>A0A0F5JMR3_9BACT</name>
<dbReference type="STRING" id="1203610.HMPREF1536_01606"/>
<dbReference type="RefSeq" id="WP_028726499.1">
    <property type="nucleotide sequence ID" value="NZ_AUAE01000009.1"/>
</dbReference>
<dbReference type="PATRIC" id="fig|1203610.3.peg.1645"/>
<keyword evidence="3" id="KW-1185">Reference proteome</keyword>
<evidence type="ECO:0000313" key="2">
    <source>
        <dbReference type="EMBL" id="KKB58727.1"/>
    </source>
</evidence>
<feature type="chain" id="PRO_5005436352" description="DUF4493 domain-containing protein" evidence="1">
    <location>
        <begin position="22"/>
        <end position="268"/>
    </location>
</feature>
<dbReference type="Pfam" id="PF14900">
    <property type="entry name" value="DUF4493"/>
    <property type="match status" value="1"/>
</dbReference>
<comment type="caution">
    <text evidence="2">The sequence shown here is derived from an EMBL/GenBank/DDBJ whole genome shotgun (WGS) entry which is preliminary data.</text>
</comment>
<dbReference type="Proteomes" id="UP000033035">
    <property type="component" value="Unassembled WGS sequence"/>
</dbReference>
<dbReference type="HOGENOM" id="CLU_1061087_0_0_10"/>
<evidence type="ECO:0008006" key="4">
    <source>
        <dbReference type="Google" id="ProtNLM"/>
    </source>
</evidence>
<evidence type="ECO:0000256" key="1">
    <source>
        <dbReference type="SAM" id="SignalP"/>
    </source>
</evidence>
<keyword evidence="1" id="KW-0732">Signal</keyword>
<dbReference type="EMBL" id="AQHW01000009">
    <property type="protein sequence ID" value="KKB58727.1"/>
    <property type="molecule type" value="Genomic_DNA"/>
</dbReference>
<dbReference type="PROSITE" id="PS51257">
    <property type="entry name" value="PROKAR_LIPOPROTEIN"/>
    <property type="match status" value="1"/>
</dbReference>
<feature type="signal peptide" evidence="1">
    <location>
        <begin position="1"/>
        <end position="21"/>
    </location>
</feature>
<reference evidence="2 3" key="1">
    <citation type="submission" date="2013-04" db="EMBL/GenBank/DDBJ databases">
        <title>The Genome Sequence of Parabacteroides gordonii DSM 23371.</title>
        <authorList>
            <consortium name="The Broad Institute Genomics Platform"/>
            <person name="Earl A."/>
            <person name="Ward D."/>
            <person name="Feldgarden M."/>
            <person name="Gevers D."/>
            <person name="Martens E."/>
            <person name="Sakamoto M."/>
            <person name="Benno Y."/>
            <person name="Suzuki N."/>
            <person name="Matsunaga N."/>
            <person name="Koshihara K."/>
            <person name="Seki M."/>
            <person name="Komiya H."/>
            <person name="Walker B."/>
            <person name="Young S."/>
            <person name="Zeng Q."/>
            <person name="Gargeya S."/>
            <person name="Fitzgerald M."/>
            <person name="Haas B."/>
            <person name="Abouelleil A."/>
            <person name="Allen A.W."/>
            <person name="Alvarado L."/>
            <person name="Arachchi H.M."/>
            <person name="Berlin A.M."/>
            <person name="Chapman S.B."/>
            <person name="Gainer-Dewar J."/>
            <person name="Goldberg J."/>
            <person name="Griggs A."/>
            <person name="Gujja S."/>
            <person name="Hansen M."/>
            <person name="Howarth C."/>
            <person name="Imamovic A."/>
            <person name="Ireland A."/>
            <person name="Larimer J."/>
            <person name="McCowan C."/>
            <person name="Murphy C."/>
            <person name="Pearson M."/>
            <person name="Poon T.W."/>
            <person name="Priest M."/>
            <person name="Roberts A."/>
            <person name="Saif S."/>
            <person name="Shea T."/>
            <person name="Sisk P."/>
            <person name="Sykes S."/>
            <person name="Wortman J."/>
            <person name="Nusbaum C."/>
            <person name="Birren B."/>
        </authorList>
    </citation>
    <scope>NUCLEOTIDE SEQUENCE [LARGE SCALE GENOMIC DNA]</scope>
    <source>
        <strain evidence="2 3">MS-1</strain>
    </source>
</reference>
<accession>A0A0F5JMR3</accession>
<organism evidence="2 3">
    <name type="scientific">Parabacteroides gordonii MS-1 = DSM 23371</name>
    <dbReference type="NCBI Taxonomy" id="1203610"/>
    <lineage>
        <taxon>Bacteria</taxon>
        <taxon>Pseudomonadati</taxon>
        <taxon>Bacteroidota</taxon>
        <taxon>Bacteroidia</taxon>
        <taxon>Bacteroidales</taxon>
        <taxon>Tannerellaceae</taxon>
        <taxon>Parabacteroides</taxon>
    </lineage>
</organism>
<dbReference type="InterPro" id="IPR027840">
    <property type="entry name" value="DUF4493"/>
</dbReference>
<proteinExistence type="predicted"/>
<sequence>MKRNILYCCLCAVLLGLSACGDEPENKVTGFEEGTGGLRLMAGYSTEIKVPVITRSADFSGLAVKDLHIVITDNKDNSVKLDKVYGDLLNEEEGGLPIVLPLGEYTVKACTTTDTAEGVTEIPYFMAENDKVRVEEKQISNVSLRCTFESIGVELAVSDQFKQLMEEQPNNYSYQVTVSNGIVSREFTPDKMTAVYFLDACKALVVKVKVRLGASNSWYPERTYYVKNSLNTPATSPQLGEYYVIHLDAGAEQEEALSLKSVTQEIKE</sequence>
<dbReference type="AlphaFoldDB" id="A0A0F5JMR3"/>
<protein>
    <recommendedName>
        <fullName evidence="4">DUF4493 domain-containing protein</fullName>
    </recommendedName>
</protein>
<gene>
    <name evidence="2" type="ORF">HMPREF1536_01606</name>
</gene>
<evidence type="ECO:0000313" key="3">
    <source>
        <dbReference type="Proteomes" id="UP000033035"/>
    </source>
</evidence>